<sequence length="568" mass="62176">MDAMSSSFLSNAFHRPKSIRSSPSPPNKYIPDPFFHISSSQITHENKPQEDLKSTNTTLTRTPTPSIKHSLHEQTVNGSATATTYSPPRPASLQQLKRKIPTSTPQTSTPYFLFNALDEIVNNFIDPPLRPSVDPKHVLSNNFAPVDELPPTDCPIIEGTLPPCLDGAYIRNGPNPQYLPKGPYHLFDGDGMLHSLRISNGRATLCSRYVRTYKYNVELDAGSPVFPNVFSGFNGLPAMAARGALSAARVLTGQYNPTNGIGLANTSLAFFGDKLFALGESDLPYQIRLTSDGDIETIGRHDFEGKFSSPMSSMTAHPKMDAQTDIQIGMTTNPMELLSGNGSVVGADTKKVPRIGVIPRYANDESEMRWFDVPGFNIIHAINAWDEEDSIVLIAPNILSVEHTLERMELIHASVEKVRINLKTGMVTRSPISTKNLDFGVINPAFAGRKNKYGYAAVGDPMPKISGVVKLDWSSKGGREAGCRMFGSGCYGGEPFFVPKSNDPASMGEEDDGYLVTYVHDENSSESRFLVMDAKSPTLDIVASVKLPRRVPYGFHGLFVKDTDLSKL</sequence>
<feature type="binding site" evidence="5">
    <location>
        <position position="556"/>
    </location>
    <ligand>
        <name>Fe cation</name>
        <dbReference type="ChEBI" id="CHEBI:24875"/>
        <note>catalytic</note>
    </ligand>
</feature>
<feature type="compositionally biased region" description="Basic and acidic residues" evidence="6">
    <location>
        <begin position="44"/>
        <end position="53"/>
    </location>
</feature>
<feature type="compositionally biased region" description="Polar residues" evidence="6">
    <location>
        <begin position="1"/>
        <end position="10"/>
    </location>
</feature>
<dbReference type="InParanoid" id="A0A2G5CHZ6"/>
<evidence type="ECO:0000256" key="3">
    <source>
        <dbReference type="ARBA" id="ARBA00022964"/>
    </source>
</evidence>
<dbReference type="GO" id="GO:0016121">
    <property type="term" value="P:carotene catabolic process"/>
    <property type="evidence" value="ECO:0007669"/>
    <property type="project" value="TreeGrafter"/>
</dbReference>
<keyword evidence="2 5" id="KW-0479">Metal-binding</keyword>
<evidence type="ECO:0000256" key="2">
    <source>
        <dbReference type="ARBA" id="ARBA00022723"/>
    </source>
</evidence>
<dbReference type="GO" id="GO:0009570">
    <property type="term" value="C:chloroplast stroma"/>
    <property type="evidence" value="ECO:0007669"/>
    <property type="project" value="TreeGrafter"/>
</dbReference>
<dbReference type="OrthoDB" id="1069523at2759"/>
<feature type="region of interest" description="Disordered" evidence="6">
    <location>
        <begin position="1"/>
        <end position="104"/>
    </location>
</feature>
<evidence type="ECO:0008006" key="9">
    <source>
        <dbReference type="Google" id="ProtNLM"/>
    </source>
</evidence>
<keyword evidence="4 5" id="KW-0408">Iron</keyword>
<evidence type="ECO:0000313" key="7">
    <source>
        <dbReference type="EMBL" id="PIA30869.1"/>
    </source>
</evidence>
<feature type="compositionally biased region" description="Polar residues" evidence="6">
    <location>
        <begin position="73"/>
        <end position="86"/>
    </location>
</feature>
<dbReference type="GO" id="GO:0010436">
    <property type="term" value="F:carotenoid dioxygenase activity"/>
    <property type="evidence" value="ECO:0007669"/>
    <property type="project" value="TreeGrafter"/>
</dbReference>
<keyword evidence="3" id="KW-0560">Oxidoreductase</keyword>
<evidence type="ECO:0000256" key="1">
    <source>
        <dbReference type="ARBA" id="ARBA00006787"/>
    </source>
</evidence>
<organism evidence="7 8">
    <name type="scientific">Aquilegia coerulea</name>
    <name type="common">Rocky mountain columbine</name>
    <dbReference type="NCBI Taxonomy" id="218851"/>
    <lineage>
        <taxon>Eukaryota</taxon>
        <taxon>Viridiplantae</taxon>
        <taxon>Streptophyta</taxon>
        <taxon>Embryophyta</taxon>
        <taxon>Tracheophyta</taxon>
        <taxon>Spermatophyta</taxon>
        <taxon>Magnoliopsida</taxon>
        <taxon>Ranunculales</taxon>
        <taxon>Ranunculaceae</taxon>
        <taxon>Thalictroideae</taxon>
        <taxon>Aquilegia</taxon>
    </lineage>
</organism>
<name>A0A2G5CHZ6_AQUCA</name>
<evidence type="ECO:0000256" key="5">
    <source>
        <dbReference type="PIRSR" id="PIRSR604294-1"/>
    </source>
</evidence>
<dbReference type="PANTHER" id="PTHR10543:SF46">
    <property type="entry name" value="CAROTENOID CLEAVAGE DIOXYGENASE 4, CHLOROPLASTIC-RELATED"/>
    <property type="match status" value="1"/>
</dbReference>
<feature type="binding site" evidence="5">
    <location>
        <position position="380"/>
    </location>
    <ligand>
        <name>Fe cation</name>
        <dbReference type="ChEBI" id="CHEBI:24875"/>
        <note>catalytic</note>
    </ligand>
</feature>
<dbReference type="Proteomes" id="UP000230069">
    <property type="component" value="Unassembled WGS sequence"/>
</dbReference>
<keyword evidence="8" id="KW-1185">Reference proteome</keyword>
<feature type="compositionally biased region" description="Low complexity" evidence="6">
    <location>
        <begin position="55"/>
        <end position="64"/>
    </location>
</feature>
<accession>A0A2G5CHZ6</accession>
<dbReference type="PANTHER" id="PTHR10543">
    <property type="entry name" value="BETA-CAROTENE DIOXYGENASE"/>
    <property type="match status" value="1"/>
</dbReference>
<dbReference type="GO" id="GO:0046872">
    <property type="term" value="F:metal ion binding"/>
    <property type="evidence" value="ECO:0007669"/>
    <property type="project" value="UniProtKB-KW"/>
</dbReference>
<reference evidence="7 8" key="1">
    <citation type="submission" date="2017-09" db="EMBL/GenBank/DDBJ databases">
        <title>WGS assembly of Aquilegia coerulea Goldsmith.</title>
        <authorList>
            <person name="Hodges S."/>
            <person name="Kramer E."/>
            <person name="Nordborg M."/>
            <person name="Tomkins J."/>
            <person name="Borevitz J."/>
            <person name="Derieg N."/>
            <person name="Yan J."/>
            <person name="Mihaltcheva S."/>
            <person name="Hayes R.D."/>
            <person name="Rokhsar D."/>
        </authorList>
    </citation>
    <scope>NUCLEOTIDE SEQUENCE [LARGE SCALE GENOMIC DNA]</scope>
    <source>
        <strain evidence="8">cv. Goldsmith</strain>
    </source>
</reference>
<comment type="similarity">
    <text evidence="1">Belongs to the carotenoid oxygenase family.</text>
</comment>
<evidence type="ECO:0000313" key="8">
    <source>
        <dbReference type="Proteomes" id="UP000230069"/>
    </source>
</evidence>
<feature type="binding site" evidence="5">
    <location>
        <position position="317"/>
    </location>
    <ligand>
        <name>Fe cation</name>
        <dbReference type="ChEBI" id="CHEBI:24875"/>
        <note>catalytic</note>
    </ligand>
</feature>
<dbReference type="InterPro" id="IPR004294">
    <property type="entry name" value="Carotenoid_Oase"/>
</dbReference>
<gene>
    <name evidence="7" type="ORF">AQUCO_05300008v1</name>
</gene>
<protein>
    <recommendedName>
        <fullName evidence="9">Carotenoid cleavage dioxygenase 4</fullName>
    </recommendedName>
</protein>
<dbReference type="Pfam" id="PF03055">
    <property type="entry name" value="RPE65"/>
    <property type="match status" value="2"/>
</dbReference>
<evidence type="ECO:0000256" key="6">
    <source>
        <dbReference type="SAM" id="MobiDB-lite"/>
    </source>
</evidence>
<keyword evidence="3" id="KW-0223">Dioxygenase</keyword>
<comment type="cofactor">
    <cofactor evidence="5">
        <name>Fe(2+)</name>
        <dbReference type="ChEBI" id="CHEBI:29033"/>
    </cofactor>
    <text evidence="5">Binds 1 Fe(2+) ion per subunit.</text>
</comment>
<dbReference type="STRING" id="218851.A0A2G5CHZ6"/>
<evidence type="ECO:0000256" key="4">
    <source>
        <dbReference type="ARBA" id="ARBA00023004"/>
    </source>
</evidence>
<dbReference type="AlphaFoldDB" id="A0A2G5CHZ6"/>
<proteinExistence type="inferred from homology"/>
<dbReference type="EMBL" id="KZ305070">
    <property type="protein sequence ID" value="PIA30869.1"/>
    <property type="molecule type" value="Genomic_DNA"/>
</dbReference>